<protein>
    <recommendedName>
        <fullName evidence="4">ABC transporter domain-containing protein</fullName>
    </recommendedName>
</protein>
<dbReference type="SUPFAM" id="SSF52540">
    <property type="entry name" value="P-loop containing nucleoside triphosphate hydrolases"/>
    <property type="match status" value="1"/>
</dbReference>
<name>T0Y5U5_9ZZZZ</name>
<dbReference type="PANTHER" id="PTHR42939">
    <property type="entry name" value="ABC TRANSPORTER ATP-BINDING PROTEIN ALBC-RELATED"/>
    <property type="match status" value="1"/>
</dbReference>
<dbReference type="AlphaFoldDB" id="T0Y5U5"/>
<dbReference type="Gene3D" id="3.40.50.300">
    <property type="entry name" value="P-loop containing nucleotide triphosphate hydrolases"/>
    <property type="match status" value="1"/>
</dbReference>
<evidence type="ECO:0000313" key="5">
    <source>
        <dbReference type="EMBL" id="EQD27267.1"/>
    </source>
</evidence>
<evidence type="ECO:0000256" key="2">
    <source>
        <dbReference type="ARBA" id="ARBA00022741"/>
    </source>
</evidence>
<dbReference type="GO" id="GO:0005524">
    <property type="term" value="F:ATP binding"/>
    <property type="evidence" value="ECO:0007669"/>
    <property type="project" value="UniProtKB-KW"/>
</dbReference>
<keyword evidence="1" id="KW-0813">Transport</keyword>
<reference evidence="5" key="2">
    <citation type="journal article" date="2014" name="ISME J.">
        <title>Microbial stratification in low pH oxic and suboxic macroscopic growths along an acid mine drainage.</title>
        <authorList>
            <person name="Mendez-Garcia C."/>
            <person name="Mesa V."/>
            <person name="Sprenger R.R."/>
            <person name="Richter M."/>
            <person name="Diez M.S."/>
            <person name="Solano J."/>
            <person name="Bargiela R."/>
            <person name="Golyshina O.V."/>
            <person name="Manteca A."/>
            <person name="Ramos J.L."/>
            <person name="Gallego J.R."/>
            <person name="Llorente I."/>
            <person name="Martins Dos Santos V.A."/>
            <person name="Jensen O.N."/>
            <person name="Pelaez A.I."/>
            <person name="Sanchez J."/>
            <person name="Ferrer M."/>
        </authorList>
    </citation>
    <scope>NUCLEOTIDE SEQUENCE</scope>
</reference>
<comment type="caution">
    <text evidence="5">The sequence shown here is derived from an EMBL/GenBank/DDBJ whole genome shotgun (WGS) entry which is preliminary data.</text>
</comment>
<keyword evidence="2" id="KW-0547">Nucleotide-binding</keyword>
<dbReference type="GO" id="GO:0016887">
    <property type="term" value="F:ATP hydrolysis activity"/>
    <property type="evidence" value="ECO:0007669"/>
    <property type="project" value="InterPro"/>
</dbReference>
<keyword evidence="3" id="KW-0067">ATP-binding</keyword>
<proteinExistence type="predicted"/>
<dbReference type="InterPro" id="IPR003439">
    <property type="entry name" value="ABC_transporter-like_ATP-bd"/>
</dbReference>
<dbReference type="InterPro" id="IPR027417">
    <property type="entry name" value="P-loop_NTPase"/>
</dbReference>
<sequence>MIVAENLSKLYSRKATPALKEVSFEINDGEIVGFAGLNGAGKTTT</sequence>
<gene>
    <name evidence="5" type="ORF">B1B_19221</name>
</gene>
<reference evidence="5" key="1">
    <citation type="submission" date="2013-08" db="EMBL/GenBank/DDBJ databases">
        <authorList>
            <person name="Mendez C."/>
            <person name="Richter M."/>
            <person name="Ferrer M."/>
            <person name="Sanchez J."/>
        </authorList>
    </citation>
    <scope>NUCLEOTIDE SEQUENCE</scope>
</reference>
<dbReference type="InterPro" id="IPR051782">
    <property type="entry name" value="ABC_Transporter_VariousFunc"/>
</dbReference>
<organism evidence="5">
    <name type="scientific">mine drainage metagenome</name>
    <dbReference type="NCBI Taxonomy" id="410659"/>
    <lineage>
        <taxon>unclassified sequences</taxon>
        <taxon>metagenomes</taxon>
        <taxon>ecological metagenomes</taxon>
    </lineage>
</organism>
<dbReference type="EMBL" id="AUZY01012907">
    <property type="protein sequence ID" value="EQD27267.1"/>
    <property type="molecule type" value="Genomic_DNA"/>
</dbReference>
<evidence type="ECO:0000259" key="4">
    <source>
        <dbReference type="Pfam" id="PF00005"/>
    </source>
</evidence>
<evidence type="ECO:0000256" key="1">
    <source>
        <dbReference type="ARBA" id="ARBA00022448"/>
    </source>
</evidence>
<evidence type="ECO:0000256" key="3">
    <source>
        <dbReference type="ARBA" id="ARBA00022840"/>
    </source>
</evidence>
<accession>T0Y5U5</accession>
<dbReference type="PANTHER" id="PTHR42939:SF1">
    <property type="entry name" value="ABC TRANSPORTER ATP-BINDING PROTEIN ALBC-RELATED"/>
    <property type="match status" value="1"/>
</dbReference>
<feature type="domain" description="ABC transporter" evidence="4">
    <location>
        <begin position="19"/>
        <end position="44"/>
    </location>
</feature>
<dbReference type="Pfam" id="PF00005">
    <property type="entry name" value="ABC_tran"/>
    <property type="match status" value="1"/>
</dbReference>
<feature type="non-terminal residue" evidence="5">
    <location>
        <position position="45"/>
    </location>
</feature>